<dbReference type="Gene3D" id="2.60.120.560">
    <property type="entry name" value="Exo-inulinase, domain 1"/>
    <property type="match status" value="1"/>
</dbReference>
<evidence type="ECO:0000313" key="1">
    <source>
        <dbReference type="EMBL" id="GAA2209638.1"/>
    </source>
</evidence>
<name>A0ABP5PD63_9ACTN</name>
<gene>
    <name evidence="1" type="ORF">GCM10009850_050970</name>
</gene>
<comment type="caution">
    <text evidence="1">The sequence shown here is derived from an EMBL/GenBank/DDBJ whole genome shotgun (WGS) entry which is preliminary data.</text>
</comment>
<evidence type="ECO:0000313" key="2">
    <source>
        <dbReference type="Proteomes" id="UP001499843"/>
    </source>
</evidence>
<keyword evidence="2" id="KW-1185">Reference proteome</keyword>
<protein>
    <submittedName>
        <fullName evidence="1">Uncharacterized protein</fullName>
    </submittedName>
</protein>
<reference evidence="2" key="1">
    <citation type="journal article" date="2019" name="Int. J. Syst. Evol. Microbiol.">
        <title>The Global Catalogue of Microorganisms (GCM) 10K type strain sequencing project: providing services to taxonomists for standard genome sequencing and annotation.</title>
        <authorList>
            <consortium name="The Broad Institute Genomics Platform"/>
            <consortium name="The Broad Institute Genome Sequencing Center for Infectious Disease"/>
            <person name="Wu L."/>
            <person name="Ma J."/>
        </authorList>
    </citation>
    <scope>NUCLEOTIDE SEQUENCE [LARGE SCALE GENOMIC DNA]</scope>
    <source>
        <strain evidence="2">JCM 16114</strain>
    </source>
</reference>
<dbReference type="EMBL" id="BAAAQX010000013">
    <property type="protein sequence ID" value="GAA2209638.1"/>
    <property type="molecule type" value="Genomic_DNA"/>
</dbReference>
<sequence>MVVGSRSEAVGVSGVVVNRDGRSVEIRWSGAGSAALWPSSAQVAGGSRTLQVLDLKAAGPLAYDIRVVDDACVGSDERAHVFIGDRDTHVANPGDGTGCTVADRLRAGEQWDSHRAFVTHVTKTTTALVRKRVLTRRDAARLVAAAARSDVGKNLVTASLSTTEAVAGTRLDVRLSGRTIREATVSGPCLTGDVTTTGAAQVTVRETTLPGSCPITVRTVRTSGTTELDTLPLTIVPDAQGVVFRDGFSAPSQAWTAVDGSWSVTGGVYRQQDTTRTGWRTVVNGLTIEDGTVETSLDFRTLATSTAFGGVQVRTAAPGDSYTQSGYLVYLRPNGSVDIYKAGAGVLATGTGPAVTGPVKFRVELRGAELRAFVGDDPAPRVTVTDPSPITGPGSVQLVTGRAAVDFDGVRVTRQGVRVTR</sequence>
<proteinExistence type="predicted"/>
<accession>A0ABP5PD63</accession>
<dbReference type="Proteomes" id="UP001499843">
    <property type="component" value="Unassembled WGS sequence"/>
</dbReference>
<organism evidence="1 2">
    <name type="scientific">Nonomuraea monospora</name>
    <dbReference type="NCBI Taxonomy" id="568818"/>
    <lineage>
        <taxon>Bacteria</taxon>
        <taxon>Bacillati</taxon>
        <taxon>Actinomycetota</taxon>
        <taxon>Actinomycetes</taxon>
        <taxon>Streptosporangiales</taxon>
        <taxon>Streptosporangiaceae</taxon>
        <taxon>Nonomuraea</taxon>
    </lineage>
</organism>